<dbReference type="InterPro" id="IPR023296">
    <property type="entry name" value="Glyco_hydro_beta-prop_sf"/>
</dbReference>
<feature type="domain" description="EGF-like" evidence="1 2">
    <location>
        <begin position="44"/>
        <end position="55"/>
    </location>
</feature>
<dbReference type="SUPFAM" id="SSF75005">
    <property type="entry name" value="Arabinanase/levansucrase/invertase"/>
    <property type="match status" value="2"/>
</dbReference>
<dbReference type="STRING" id="1081103.A0A0B2X478"/>
<name>A0A0B2X478_METAS</name>
<sequence length="408" mass="44657">MRGLHHTSKILAAACALFHPSRQKCTQDQDCSLINGVCSRNHACRCDAGWIGDDCGILDVRPAKRDNGYNQTARGTSSWCNSIVKDPQEDNLYHLFVSEFSHGCGLDYWAPYSRIIRAESRSGPAGPYESAAPVQGTFAHNPTVVYSPADGEWLMYRIGCPTEVADTCQVKRFTCGAGNTNNGESGITVMTSRDLRNWKSQGQVLRGNNGSGWDADVTNPSAFPLFSRTSRGDQGDLIADTRAVLLAYRGCPYNCAGEELINVAVSEAGYAGPYEKLQQDPVFASGNEDPFIWRDSRGTYHMLLHSLEPGGGFGDGPRVGRHAWARDYQGPWTLGNRTLAFSTEIKYDDGTVIDFHRRERPQLYFSEDGTMTPLFLGTGVQPKGSAMSYSVIVPVGDAGVDAQRASRR</sequence>
<dbReference type="OrthoDB" id="6130531at2759"/>
<dbReference type="Proteomes" id="UP000030816">
    <property type="component" value="Unassembled WGS sequence"/>
</dbReference>
<evidence type="ECO:0000313" key="3">
    <source>
        <dbReference type="EMBL" id="KHO00563.1"/>
    </source>
</evidence>
<keyword evidence="4" id="KW-1185">Reference proteome</keyword>
<evidence type="ECO:0000259" key="2">
    <source>
        <dbReference type="PROSITE" id="PS01186"/>
    </source>
</evidence>
<comment type="caution">
    <text evidence="3">The sequence shown here is derived from an EMBL/GenBank/DDBJ whole genome shotgun (WGS) entry which is preliminary data.</text>
</comment>
<gene>
    <name evidence="3" type="ORF">MAM_01341</name>
</gene>
<dbReference type="GeneID" id="63735796"/>
<dbReference type="CDD" id="cd08994">
    <property type="entry name" value="GH43_62_32_68_117_130-like"/>
    <property type="match status" value="1"/>
</dbReference>
<reference evidence="3 4" key="1">
    <citation type="journal article" date="2014" name="Proc. Natl. Acad. Sci. U.S.A.">
        <title>Trajectory and genomic determinants of fungal-pathogen speciation and host adaptation.</title>
        <authorList>
            <person name="Hu X."/>
            <person name="Xiao G."/>
            <person name="Zheng P."/>
            <person name="Shang Y."/>
            <person name="Su Y."/>
            <person name="Zhang X."/>
            <person name="Liu X."/>
            <person name="Zhan S."/>
            <person name="St Leger R.J."/>
            <person name="Wang C."/>
        </authorList>
    </citation>
    <scope>NUCLEOTIDE SEQUENCE [LARGE SCALE GENOMIC DNA]</scope>
    <source>
        <strain evidence="3 4">ARSEF 1941</strain>
    </source>
</reference>
<accession>A0A0B2X478</accession>
<dbReference type="RefSeq" id="XP_040681628.1">
    <property type="nucleotide sequence ID" value="XM_040820140.1"/>
</dbReference>
<proteinExistence type="predicted"/>
<protein>
    <submittedName>
        <fullName evidence="3">Glycosyl hydrolase family 43, five-bladed beta-propellor domain protein</fullName>
    </submittedName>
</protein>
<dbReference type="GO" id="GO:0016787">
    <property type="term" value="F:hydrolase activity"/>
    <property type="evidence" value="ECO:0007669"/>
    <property type="project" value="UniProtKB-KW"/>
</dbReference>
<evidence type="ECO:0000259" key="1">
    <source>
        <dbReference type="PROSITE" id="PS00022"/>
    </source>
</evidence>
<dbReference type="HOGENOM" id="CLU_058271_0_0_1"/>
<dbReference type="EMBL" id="AZHE01000002">
    <property type="protein sequence ID" value="KHO00563.1"/>
    <property type="molecule type" value="Genomic_DNA"/>
</dbReference>
<evidence type="ECO:0000313" key="4">
    <source>
        <dbReference type="Proteomes" id="UP000030816"/>
    </source>
</evidence>
<keyword evidence="3" id="KW-0378">Hydrolase</keyword>
<dbReference type="PROSITE" id="PS01186">
    <property type="entry name" value="EGF_2"/>
    <property type="match status" value="1"/>
</dbReference>
<dbReference type="Gene3D" id="2.115.10.20">
    <property type="entry name" value="Glycosyl hydrolase domain, family 43"/>
    <property type="match status" value="1"/>
</dbReference>
<dbReference type="PROSITE" id="PS00022">
    <property type="entry name" value="EGF_1"/>
    <property type="match status" value="1"/>
</dbReference>
<organism evidence="3 4">
    <name type="scientific">Metarhizium album (strain ARSEF 1941)</name>
    <dbReference type="NCBI Taxonomy" id="1081103"/>
    <lineage>
        <taxon>Eukaryota</taxon>
        <taxon>Fungi</taxon>
        <taxon>Dikarya</taxon>
        <taxon>Ascomycota</taxon>
        <taxon>Pezizomycotina</taxon>
        <taxon>Sordariomycetes</taxon>
        <taxon>Hypocreomycetidae</taxon>
        <taxon>Hypocreales</taxon>
        <taxon>Clavicipitaceae</taxon>
        <taxon>Metarhizium</taxon>
    </lineage>
</organism>
<dbReference type="AlphaFoldDB" id="A0A0B2X478"/>
<dbReference type="InterPro" id="IPR000742">
    <property type="entry name" value="EGF"/>
</dbReference>